<keyword evidence="5" id="KW-1185">Reference proteome</keyword>
<dbReference type="GO" id="GO:0005739">
    <property type="term" value="C:mitochondrion"/>
    <property type="evidence" value="ECO:0007669"/>
    <property type="project" value="TreeGrafter"/>
</dbReference>
<proteinExistence type="predicted"/>
<dbReference type="Pfam" id="PF07847">
    <property type="entry name" value="PCO_ADO"/>
    <property type="match status" value="1"/>
</dbReference>
<dbReference type="InterPro" id="IPR011051">
    <property type="entry name" value="RmlC_Cupin_sf"/>
</dbReference>
<evidence type="ECO:0000256" key="3">
    <source>
        <dbReference type="ARBA" id="ARBA00023004"/>
    </source>
</evidence>
<dbReference type="GO" id="GO:0046872">
    <property type="term" value="F:metal ion binding"/>
    <property type="evidence" value="ECO:0007669"/>
    <property type="project" value="UniProtKB-KW"/>
</dbReference>
<evidence type="ECO:0000256" key="2">
    <source>
        <dbReference type="ARBA" id="ARBA00023002"/>
    </source>
</evidence>
<accession>A0AAV4BZE9</accession>
<reference evidence="4 5" key="1">
    <citation type="journal article" date="2021" name="Elife">
        <title>Chloroplast acquisition without the gene transfer in kleptoplastic sea slugs, Plakobranchus ocellatus.</title>
        <authorList>
            <person name="Maeda T."/>
            <person name="Takahashi S."/>
            <person name="Yoshida T."/>
            <person name="Shimamura S."/>
            <person name="Takaki Y."/>
            <person name="Nagai Y."/>
            <person name="Toyoda A."/>
            <person name="Suzuki Y."/>
            <person name="Arimoto A."/>
            <person name="Ishii H."/>
            <person name="Satoh N."/>
            <person name="Nishiyama T."/>
            <person name="Hasebe M."/>
            <person name="Maruyama T."/>
            <person name="Minagawa J."/>
            <person name="Obokata J."/>
            <person name="Shigenobu S."/>
        </authorList>
    </citation>
    <scope>NUCLEOTIDE SEQUENCE [LARGE SCALE GENOMIC DNA]</scope>
</reference>
<keyword evidence="4" id="KW-0223">Dioxygenase</keyword>
<keyword evidence="2" id="KW-0560">Oxidoreductase</keyword>
<dbReference type="PANTHER" id="PTHR22966:SF61">
    <property type="entry name" value="2-AMINOETHANETHIOL DIOXYGENASE"/>
    <property type="match status" value="1"/>
</dbReference>
<keyword evidence="1" id="KW-0479">Metal-binding</keyword>
<dbReference type="AlphaFoldDB" id="A0AAV4BZE9"/>
<name>A0AAV4BZE9_9GAST</name>
<dbReference type="InterPro" id="IPR014710">
    <property type="entry name" value="RmlC-like_jellyroll"/>
</dbReference>
<dbReference type="Proteomes" id="UP000735302">
    <property type="component" value="Unassembled WGS sequence"/>
</dbReference>
<sequence>MASPIQRLAKLSYKIFGGQSNDMMTKETLKPLISALNEIKAMDLQFDPVEVIERDEVLRTHGDVAPVTFMSIHQSQHFTMAVFIVKAGGFLPLHDHPGMFGLLKVISGSVKLTSYTQTDTRPLPQCSPQRPVDLPKNILTVKKNIDTIVTESDDCCCLSPLEKNFHKIEALTDVAAFLDILAPPYGGERDCNYYKELPIESPHHKDVRWLAEVPQPRSYWCDVLKYKGPSLTSINTMNDL</sequence>
<dbReference type="CDD" id="cd20289">
    <property type="entry name" value="cupin_ADO"/>
    <property type="match status" value="1"/>
</dbReference>
<evidence type="ECO:0000256" key="1">
    <source>
        <dbReference type="ARBA" id="ARBA00022723"/>
    </source>
</evidence>
<comment type="caution">
    <text evidence="4">The sequence shown here is derived from an EMBL/GenBank/DDBJ whole genome shotgun (WGS) entry which is preliminary data.</text>
</comment>
<evidence type="ECO:0000313" key="4">
    <source>
        <dbReference type="EMBL" id="GFO25780.1"/>
    </source>
</evidence>
<dbReference type="SUPFAM" id="SSF51182">
    <property type="entry name" value="RmlC-like cupins"/>
    <property type="match status" value="1"/>
</dbReference>
<dbReference type="EMBL" id="BLXT01005777">
    <property type="protein sequence ID" value="GFO25780.1"/>
    <property type="molecule type" value="Genomic_DNA"/>
</dbReference>
<organism evidence="4 5">
    <name type="scientific">Plakobranchus ocellatus</name>
    <dbReference type="NCBI Taxonomy" id="259542"/>
    <lineage>
        <taxon>Eukaryota</taxon>
        <taxon>Metazoa</taxon>
        <taxon>Spiralia</taxon>
        <taxon>Lophotrochozoa</taxon>
        <taxon>Mollusca</taxon>
        <taxon>Gastropoda</taxon>
        <taxon>Heterobranchia</taxon>
        <taxon>Euthyneura</taxon>
        <taxon>Panpulmonata</taxon>
        <taxon>Sacoglossa</taxon>
        <taxon>Placobranchoidea</taxon>
        <taxon>Plakobranchidae</taxon>
        <taxon>Plakobranchus</taxon>
    </lineage>
</organism>
<dbReference type="InterPro" id="IPR012864">
    <property type="entry name" value="PCO/ADO"/>
</dbReference>
<dbReference type="GO" id="GO:0016702">
    <property type="term" value="F:oxidoreductase activity, acting on single donors with incorporation of molecular oxygen, incorporation of two atoms of oxygen"/>
    <property type="evidence" value="ECO:0007669"/>
    <property type="project" value="InterPro"/>
</dbReference>
<protein>
    <submittedName>
        <fullName evidence="4">2-aminoethanethiol dioxygenase</fullName>
    </submittedName>
</protein>
<dbReference type="PANTHER" id="PTHR22966">
    <property type="entry name" value="2-AMINOETHANETHIOL DIOXYGENASE"/>
    <property type="match status" value="1"/>
</dbReference>
<gene>
    <name evidence="4" type="ORF">PoB_005228500</name>
</gene>
<evidence type="ECO:0000313" key="5">
    <source>
        <dbReference type="Proteomes" id="UP000735302"/>
    </source>
</evidence>
<dbReference type="Gene3D" id="2.60.120.10">
    <property type="entry name" value="Jelly Rolls"/>
    <property type="match status" value="1"/>
</dbReference>
<keyword evidence="3" id="KW-0408">Iron</keyword>